<keyword evidence="3" id="KW-0472">Membrane</keyword>
<keyword evidence="4" id="KW-0998">Cell outer membrane</keyword>
<dbReference type="RefSeq" id="WP_104508335.1">
    <property type="nucleotide sequence ID" value="NZ_JACIGC010000004.1"/>
</dbReference>
<dbReference type="InterPro" id="IPR051692">
    <property type="entry name" value="OMP-like"/>
</dbReference>
<organism evidence="7 8">
    <name type="scientific">Rhodoblastus sphagnicola</name>
    <dbReference type="NCBI Taxonomy" id="333368"/>
    <lineage>
        <taxon>Bacteria</taxon>
        <taxon>Pseudomonadati</taxon>
        <taxon>Pseudomonadota</taxon>
        <taxon>Alphaproteobacteria</taxon>
        <taxon>Hyphomicrobiales</taxon>
        <taxon>Rhodoblastaceae</taxon>
        <taxon>Rhodoblastus</taxon>
    </lineage>
</organism>
<dbReference type="InterPro" id="IPR011250">
    <property type="entry name" value="OMP/PagP_B-barrel"/>
</dbReference>
<reference evidence="7 8" key="1">
    <citation type="journal article" date="2018" name="Arch. Microbiol.">
        <title>New insights into the metabolic potential of the phototrophic purple bacterium Rhodopila globiformis DSM 161(T) from its draft genome sequence and evidence for a vanadium-dependent nitrogenase.</title>
        <authorList>
            <person name="Imhoff J.F."/>
            <person name="Rahn T."/>
            <person name="Kunzel S."/>
            <person name="Neulinger S.C."/>
        </authorList>
    </citation>
    <scope>NUCLEOTIDE SEQUENCE [LARGE SCALE GENOMIC DNA]</scope>
    <source>
        <strain evidence="7 8">DSM 16996</strain>
    </source>
</reference>
<protein>
    <recommendedName>
        <fullName evidence="6">Outer membrane protein beta-barrel domain-containing protein</fullName>
    </recommendedName>
</protein>
<proteinExistence type="inferred from homology"/>
<gene>
    <name evidence="7" type="ORF">CCR94_13310</name>
</gene>
<dbReference type="PROSITE" id="PS51257">
    <property type="entry name" value="PROKAR_LIPOPROTEIN"/>
    <property type="match status" value="1"/>
</dbReference>
<dbReference type="PANTHER" id="PTHR34001:SF3">
    <property type="entry name" value="BLL7405 PROTEIN"/>
    <property type="match status" value="1"/>
</dbReference>
<evidence type="ECO:0000313" key="7">
    <source>
        <dbReference type="EMBL" id="PPQ30291.1"/>
    </source>
</evidence>
<keyword evidence="8" id="KW-1185">Reference proteome</keyword>
<keyword evidence="2" id="KW-0732">Signal</keyword>
<name>A0A2S6N6Q7_9HYPH</name>
<comment type="subcellular location">
    <subcellularLocation>
        <location evidence="1">Cell outer membrane</location>
    </subcellularLocation>
</comment>
<evidence type="ECO:0000313" key="8">
    <source>
        <dbReference type="Proteomes" id="UP000239089"/>
    </source>
</evidence>
<evidence type="ECO:0000256" key="3">
    <source>
        <dbReference type="ARBA" id="ARBA00023136"/>
    </source>
</evidence>
<sequence length="231" mass="24128">MRGLLLSTAALASMACSALAADLPSTKAAPVYVAPAPVFTWTGFYVGIEGGAAFINNSIRDTTGAKADNNPTAGLIGGVVGYNYELPNKFVLGLEGDAGGVLGAKQTKNNAGVPFYNDHSYFADVRGRVGYAIIDRALLYVAGGVAFGDVKTGWTGGPSYTDDRVGYTIGAGVDYAFTNNLIGRVEYRYTDLGRAWSGSVGLRTETDSNAVLVGLLYKFSGADYAPVVAKY</sequence>
<evidence type="ECO:0000256" key="2">
    <source>
        <dbReference type="ARBA" id="ARBA00022729"/>
    </source>
</evidence>
<dbReference type="Gene3D" id="2.40.160.20">
    <property type="match status" value="1"/>
</dbReference>
<dbReference type="InterPro" id="IPR027385">
    <property type="entry name" value="Beta-barrel_OMP"/>
</dbReference>
<dbReference type="OrthoDB" id="9815357at2"/>
<feature type="domain" description="Outer membrane protein beta-barrel" evidence="6">
    <location>
        <begin position="9"/>
        <end position="219"/>
    </location>
</feature>
<evidence type="ECO:0000256" key="1">
    <source>
        <dbReference type="ARBA" id="ARBA00004442"/>
    </source>
</evidence>
<dbReference type="PANTHER" id="PTHR34001">
    <property type="entry name" value="BLL7405 PROTEIN"/>
    <property type="match status" value="1"/>
</dbReference>
<evidence type="ECO:0000256" key="4">
    <source>
        <dbReference type="ARBA" id="ARBA00023237"/>
    </source>
</evidence>
<dbReference type="Pfam" id="PF13505">
    <property type="entry name" value="OMP_b-brl"/>
    <property type="match status" value="1"/>
</dbReference>
<dbReference type="Proteomes" id="UP000239089">
    <property type="component" value="Unassembled WGS sequence"/>
</dbReference>
<dbReference type="EMBL" id="NHSJ01000082">
    <property type="protein sequence ID" value="PPQ30291.1"/>
    <property type="molecule type" value="Genomic_DNA"/>
</dbReference>
<dbReference type="AlphaFoldDB" id="A0A2S6N6Q7"/>
<dbReference type="SUPFAM" id="SSF56925">
    <property type="entry name" value="OMPA-like"/>
    <property type="match status" value="1"/>
</dbReference>
<evidence type="ECO:0000259" key="6">
    <source>
        <dbReference type="Pfam" id="PF13505"/>
    </source>
</evidence>
<dbReference type="GO" id="GO:0009279">
    <property type="term" value="C:cell outer membrane"/>
    <property type="evidence" value="ECO:0007669"/>
    <property type="project" value="UniProtKB-SubCell"/>
</dbReference>
<comment type="similarity">
    <text evidence="5">Belongs to the Omp25/RopB family.</text>
</comment>
<comment type="caution">
    <text evidence="7">The sequence shown here is derived from an EMBL/GenBank/DDBJ whole genome shotgun (WGS) entry which is preliminary data.</text>
</comment>
<evidence type="ECO:0000256" key="5">
    <source>
        <dbReference type="ARBA" id="ARBA00038306"/>
    </source>
</evidence>
<accession>A0A2S6N6Q7</accession>